<sequence length="314" mass="34227">MDFLHSLARLAGFGIFLGVGSLAQAQPQAHDLARANGTAIRYYIQPAAQPQAGERELLLIVQGSDCNSVAHKSLLWDTLAQARPQADVLAVEKYALNADLPVSDKAEREDCPADYIRHDQPRQRVADLDAVLTQIQARQAYGKVFALGGSEGAVIVHLLAAQTSHLDVVVSFNGGGRWFEDDVLYSAASEEMPAADKEVMLDGLRSFLKQARAGMEITMSDHGGDWWQQMLSLDQAAVLRGIRIPALLIQSGRDTSVSPQAAAEMFAQVNNPHLVWNSYPELDHAMNQPDGHSAMPQVVADIARWLSQAEKTKP</sequence>
<reference evidence="1 2" key="1">
    <citation type="submission" date="2022-11" db="EMBL/GenBank/DDBJ databases">
        <title>Biodiversity and phylogenetic relationships of bacteria.</title>
        <authorList>
            <person name="Machado R.A.R."/>
            <person name="Bhat A."/>
            <person name="Loulou A."/>
            <person name="Kallel S."/>
        </authorList>
    </citation>
    <scope>NUCLEOTIDE SEQUENCE [LARGE SCALE GENOMIC DNA]</scope>
    <source>
        <strain evidence="1 2">DSM 13975</strain>
    </source>
</reference>
<dbReference type="RefSeq" id="WP_266121159.1">
    <property type="nucleotide sequence ID" value="NZ_JAPKNA010000003.1"/>
</dbReference>
<keyword evidence="2" id="KW-1185">Reference proteome</keyword>
<protein>
    <submittedName>
        <fullName evidence="1">Alpha/beta hydrolase</fullName>
    </submittedName>
</protein>
<accession>A0ABT3VNE6</accession>
<dbReference type="SUPFAM" id="SSF53474">
    <property type="entry name" value="alpha/beta-Hydrolases"/>
    <property type="match status" value="1"/>
</dbReference>
<comment type="caution">
    <text evidence="1">The sequence shown here is derived from an EMBL/GenBank/DDBJ whole genome shotgun (WGS) entry which is preliminary data.</text>
</comment>
<dbReference type="Gene3D" id="3.40.50.1820">
    <property type="entry name" value="alpha/beta hydrolase"/>
    <property type="match status" value="1"/>
</dbReference>
<evidence type="ECO:0000313" key="1">
    <source>
        <dbReference type="EMBL" id="MCX5465024.1"/>
    </source>
</evidence>
<dbReference type="PANTHER" id="PTHR43265">
    <property type="entry name" value="ESTERASE ESTD"/>
    <property type="match status" value="1"/>
</dbReference>
<dbReference type="PANTHER" id="PTHR43265:SF1">
    <property type="entry name" value="ESTERASE ESTD"/>
    <property type="match status" value="1"/>
</dbReference>
<dbReference type="InterPro" id="IPR053145">
    <property type="entry name" value="AB_hydrolase_Est10"/>
</dbReference>
<name>A0ABT3VNE6_9BURK</name>
<organism evidence="1 2">
    <name type="scientific">Alcaligenes parafaecalis</name>
    <dbReference type="NCBI Taxonomy" id="171260"/>
    <lineage>
        <taxon>Bacteria</taxon>
        <taxon>Pseudomonadati</taxon>
        <taxon>Pseudomonadota</taxon>
        <taxon>Betaproteobacteria</taxon>
        <taxon>Burkholderiales</taxon>
        <taxon>Alcaligenaceae</taxon>
        <taxon>Alcaligenes</taxon>
    </lineage>
</organism>
<dbReference type="Proteomes" id="UP001209916">
    <property type="component" value="Unassembled WGS sequence"/>
</dbReference>
<dbReference type="InterPro" id="IPR029058">
    <property type="entry name" value="AB_hydrolase_fold"/>
</dbReference>
<evidence type="ECO:0000313" key="2">
    <source>
        <dbReference type="Proteomes" id="UP001209916"/>
    </source>
</evidence>
<keyword evidence="1" id="KW-0378">Hydrolase</keyword>
<dbReference type="EMBL" id="JAPKNA010000003">
    <property type="protein sequence ID" value="MCX5465024.1"/>
    <property type="molecule type" value="Genomic_DNA"/>
</dbReference>
<proteinExistence type="predicted"/>
<dbReference type="GO" id="GO:0016787">
    <property type="term" value="F:hydrolase activity"/>
    <property type="evidence" value="ECO:0007669"/>
    <property type="project" value="UniProtKB-KW"/>
</dbReference>
<gene>
    <name evidence="1" type="ORF">OSH09_12610</name>
</gene>